<dbReference type="EMBL" id="JYDW01000264">
    <property type="protein sequence ID" value="KRZ50453.1"/>
    <property type="molecule type" value="Genomic_DNA"/>
</dbReference>
<dbReference type="AlphaFoldDB" id="A0A0V1KU21"/>
<organism evidence="2 3">
    <name type="scientific">Trichinella nativa</name>
    <dbReference type="NCBI Taxonomy" id="6335"/>
    <lineage>
        <taxon>Eukaryota</taxon>
        <taxon>Metazoa</taxon>
        <taxon>Ecdysozoa</taxon>
        <taxon>Nematoda</taxon>
        <taxon>Enoplea</taxon>
        <taxon>Dorylaimia</taxon>
        <taxon>Trichinellida</taxon>
        <taxon>Trichinellidae</taxon>
        <taxon>Trichinella</taxon>
    </lineage>
</organism>
<feature type="transmembrane region" description="Helical" evidence="1">
    <location>
        <begin position="90"/>
        <end position="110"/>
    </location>
</feature>
<dbReference type="OrthoDB" id="5920713at2759"/>
<evidence type="ECO:0000313" key="3">
    <source>
        <dbReference type="Proteomes" id="UP000054721"/>
    </source>
</evidence>
<name>A0A0V1KU21_9BILA</name>
<comment type="caution">
    <text evidence="2">The sequence shown here is derived from an EMBL/GenBank/DDBJ whole genome shotgun (WGS) entry which is preliminary data.</text>
</comment>
<keyword evidence="1" id="KW-0812">Transmembrane</keyword>
<sequence length="139" mass="16411">MHLFYCKNLRCYQCCSSKDWSWWRKKNISSNKESMDQRHTRSVPFVSHFCTLSPLKSRQDEDQARSEIKNDLLFQFKTFKVVFQWNQQLFIVHAFVAGMLLPAVHCLCLSKDICTYSKRKYTYEAGSKMLLGIKHDAAN</sequence>
<keyword evidence="3" id="KW-1185">Reference proteome</keyword>
<evidence type="ECO:0000256" key="1">
    <source>
        <dbReference type="SAM" id="Phobius"/>
    </source>
</evidence>
<keyword evidence="1" id="KW-0472">Membrane</keyword>
<reference evidence="2 3" key="1">
    <citation type="submission" date="2015-05" db="EMBL/GenBank/DDBJ databases">
        <title>Evolution of Trichinella species and genotypes.</title>
        <authorList>
            <person name="Korhonen P.K."/>
            <person name="Edoardo P."/>
            <person name="Giuseppe L.R."/>
            <person name="Gasser R.B."/>
        </authorList>
    </citation>
    <scope>NUCLEOTIDE SEQUENCE [LARGE SCALE GENOMIC DNA]</scope>
    <source>
        <strain evidence="2">ISS10</strain>
    </source>
</reference>
<keyword evidence="1" id="KW-1133">Transmembrane helix</keyword>
<evidence type="ECO:0000313" key="2">
    <source>
        <dbReference type="EMBL" id="KRZ50453.1"/>
    </source>
</evidence>
<gene>
    <name evidence="2" type="ORF">T02_5009</name>
</gene>
<dbReference type="Proteomes" id="UP000054721">
    <property type="component" value="Unassembled WGS sequence"/>
</dbReference>
<proteinExistence type="predicted"/>
<protein>
    <submittedName>
        <fullName evidence="2">Uncharacterized protein</fullName>
    </submittedName>
</protein>
<accession>A0A0V1KU21</accession>